<keyword evidence="1" id="KW-0808">Transferase</keyword>
<protein>
    <submittedName>
        <fullName evidence="1">Protein kinase</fullName>
    </submittedName>
</protein>
<reference evidence="1 2" key="1">
    <citation type="journal article" date="2017" name="Genome Biol. Evol.">
        <title>Phytophthora megakarya and P. palmivora, closely related causal agents of cacao black pod rot, underwent increases in genome sizes and gene numbers by different mechanisms.</title>
        <authorList>
            <person name="Ali S.S."/>
            <person name="Shao J."/>
            <person name="Lary D.J."/>
            <person name="Kronmiller B."/>
            <person name="Shen D."/>
            <person name="Strem M.D."/>
            <person name="Amoako-Attah I."/>
            <person name="Akrofi A.Y."/>
            <person name="Begoude B.A."/>
            <person name="Ten Hoopen G.M."/>
            <person name="Coulibaly K."/>
            <person name="Kebe B.I."/>
            <person name="Melnick R.L."/>
            <person name="Guiltinan M.J."/>
            <person name="Tyler B.M."/>
            <person name="Meinhardt L.W."/>
            <person name="Bailey B.A."/>
        </authorList>
    </citation>
    <scope>NUCLEOTIDE SEQUENCE [LARGE SCALE GENOMIC DNA]</scope>
    <source>
        <strain evidence="2">sbr112.9</strain>
    </source>
</reference>
<comment type="caution">
    <text evidence="1">The sequence shown here is derived from an EMBL/GenBank/DDBJ whole genome shotgun (WGS) entry which is preliminary data.</text>
</comment>
<proteinExistence type="predicted"/>
<gene>
    <name evidence="1" type="ORF">PHPALM_11050</name>
</gene>
<accession>A0A2P4Y3A8</accession>
<keyword evidence="1" id="KW-0418">Kinase</keyword>
<keyword evidence="2" id="KW-1185">Reference proteome</keyword>
<dbReference type="GO" id="GO:0016301">
    <property type="term" value="F:kinase activity"/>
    <property type="evidence" value="ECO:0007669"/>
    <property type="project" value="UniProtKB-KW"/>
</dbReference>
<evidence type="ECO:0000313" key="2">
    <source>
        <dbReference type="Proteomes" id="UP000237271"/>
    </source>
</evidence>
<dbReference type="AlphaFoldDB" id="A0A2P4Y3A8"/>
<dbReference type="EMBL" id="NCKW01006015">
    <property type="protein sequence ID" value="POM72263.1"/>
    <property type="molecule type" value="Genomic_DNA"/>
</dbReference>
<organism evidence="1 2">
    <name type="scientific">Phytophthora palmivora</name>
    <dbReference type="NCBI Taxonomy" id="4796"/>
    <lineage>
        <taxon>Eukaryota</taxon>
        <taxon>Sar</taxon>
        <taxon>Stramenopiles</taxon>
        <taxon>Oomycota</taxon>
        <taxon>Peronosporomycetes</taxon>
        <taxon>Peronosporales</taxon>
        <taxon>Peronosporaceae</taxon>
        <taxon>Phytophthora</taxon>
    </lineage>
</organism>
<sequence length="344" mass="38209">MEENEQRLTIMRDSLLTESVCDGEPMVILKSTSIPANGACLEAQSKYNLSCSCLSGFTNTTAWDFRIRAPDTKPISPFLTKISGGNVIRADSLMLLDIPSSLLTFKIHGDSNNLVPISIEKATTGDDDLAIVRSQEVSSLEKQLGEQQFYFVSNPIAAISKPSKAYWCHQLDNYCRLIFFSCLISDLSGNPIMNLTVTSDVLAIISQLSAFQIDTKVESESSCDSGEWRKVHNTNFCVVNSTSNSSPEVAVGDDSIGGNNTNWTIFVLPSEDALWAFCYFSALQNLSGISKNAETKLDHLHLLFKMSKPRVRWSKLSRLRQSTTRFIRHCMQIYSKTGPLCRSD</sequence>
<name>A0A2P4Y3A8_9STRA</name>
<dbReference type="Proteomes" id="UP000237271">
    <property type="component" value="Unassembled WGS sequence"/>
</dbReference>
<dbReference type="OrthoDB" id="4062651at2759"/>
<evidence type="ECO:0000313" key="1">
    <source>
        <dbReference type="EMBL" id="POM72263.1"/>
    </source>
</evidence>